<comment type="caution">
    <text evidence="1">The sequence shown here is derived from an EMBL/GenBank/DDBJ whole genome shotgun (WGS) entry which is preliminary data.</text>
</comment>
<keyword evidence="2" id="KW-1185">Reference proteome</keyword>
<name>A0ABR7LCQ7_9PSEU</name>
<protein>
    <submittedName>
        <fullName evidence="1">Uncharacterized protein</fullName>
    </submittedName>
</protein>
<evidence type="ECO:0000313" key="1">
    <source>
        <dbReference type="EMBL" id="MBC6450422.1"/>
    </source>
</evidence>
<evidence type="ECO:0000313" key="2">
    <source>
        <dbReference type="Proteomes" id="UP000734823"/>
    </source>
</evidence>
<sequence>MFFCADQLPKPRVTLQQWAGEPARPSSQWPRTYEGEFTVTTSRVILGCLTAAPTDVVVDLQVTGTFGIRVHWEACERDAIEEDWLVEHWLIQGWPMRLPE</sequence>
<dbReference type="Proteomes" id="UP000734823">
    <property type="component" value="Unassembled WGS sequence"/>
</dbReference>
<gene>
    <name evidence="1" type="ORF">GPZ80_25000</name>
</gene>
<dbReference type="RefSeq" id="WP_187223515.1">
    <property type="nucleotide sequence ID" value="NZ_JABVED010000016.1"/>
</dbReference>
<dbReference type="EMBL" id="JABVED010000016">
    <property type="protein sequence ID" value="MBC6450422.1"/>
    <property type="molecule type" value="Genomic_DNA"/>
</dbReference>
<proteinExistence type="predicted"/>
<reference evidence="1 2" key="1">
    <citation type="submission" date="2020-06" db="EMBL/GenBank/DDBJ databases">
        <title>Actinokineospora xiongansis sp. nov., isolated from soil of Baiyangdian.</title>
        <authorList>
            <person name="Zhang X."/>
        </authorList>
    </citation>
    <scope>NUCLEOTIDE SEQUENCE [LARGE SCALE GENOMIC DNA]</scope>
    <source>
        <strain evidence="1 2">HBU206404</strain>
    </source>
</reference>
<organism evidence="1 2">
    <name type="scientific">Actinokineospora xionganensis</name>
    <dbReference type="NCBI Taxonomy" id="2684470"/>
    <lineage>
        <taxon>Bacteria</taxon>
        <taxon>Bacillati</taxon>
        <taxon>Actinomycetota</taxon>
        <taxon>Actinomycetes</taxon>
        <taxon>Pseudonocardiales</taxon>
        <taxon>Pseudonocardiaceae</taxon>
        <taxon>Actinokineospora</taxon>
    </lineage>
</organism>
<accession>A0ABR7LCQ7</accession>